<feature type="region of interest" description="Disordered" evidence="1">
    <location>
        <begin position="185"/>
        <end position="223"/>
    </location>
</feature>
<comment type="caution">
    <text evidence="4">The sequence shown here is derived from an EMBL/GenBank/DDBJ whole genome shotgun (WGS) entry which is preliminary data.</text>
</comment>
<dbReference type="Proteomes" id="UP000316242">
    <property type="component" value="Unassembled WGS sequence"/>
</dbReference>
<feature type="compositionally biased region" description="Low complexity" evidence="1">
    <location>
        <begin position="1"/>
        <end position="14"/>
    </location>
</feature>
<sequence>MVENNLPEPQAALPPLQPEPENPKRQSAQWALMIVAVLALAAAVVFVVLRLVDPPASPTANNVERNENPGLDGIIATGMPPTQLEQGDCLRGFTSPLDPQTVVTCDSSHNAQVIGIFQVNGEEYPGANVLLTQSEDLCKSVSLDPRAGLDSTWTYHFSRPSESTWAQGDRTVSCFLSLSEGTVRSSLLPEGADDEDADSSEEKKSEDEKPADEKSNDRETTDS</sequence>
<feature type="transmembrane region" description="Helical" evidence="2">
    <location>
        <begin position="30"/>
        <end position="52"/>
    </location>
</feature>
<keyword evidence="5" id="KW-1185">Reference proteome</keyword>
<gene>
    <name evidence="4" type="ORF">ANI01nite_26350</name>
</gene>
<evidence type="ECO:0000256" key="2">
    <source>
        <dbReference type="SAM" id="Phobius"/>
    </source>
</evidence>
<protein>
    <recommendedName>
        <fullName evidence="3">Septum formation-related domain-containing protein</fullName>
    </recommendedName>
</protein>
<proteinExistence type="predicted"/>
<keyword evidence="2" id="KW-0812">Transmembrane</keyword>
<evidence type="ECO:0000256" key="1">
    <source>
        <dbReference type="SAM" id="MobiDB-lite"/>
    </source>
</evidence>
<feature type="region of interest" description="Disordered" evidence="1">
    <location>
        <begin position="1"/>
        <end position="24"/>
    </location>
</feature>
<feature type="compositionally biased region" description="Basic and acidic residues" evidence="1">
    <location>
        <begin position="200"/>
        <end position="223"/>
    </location>
</feature>
<keyword evidence="2" id="KW-1133">Transmembrane helix</keyword>
<reference evidence="4 5" key="1">
    <citation type="submission" date="2019-06" db="EMBL/GenBank/DDBJ databases">
        <title>Whole genome shotgun sequence of Glutamicibacter nicotianae NBRC 14234.</title>
        <authorList>
            <person name="Hosoyama A."/>
            <person name="Uohara A."/>
            <person name="Ohji S."/>
            <person name="Ichikawa N."/>
        </authorList>
    </citation>
    <scope>NUCLEOTIDE SEQUENCE [LARGE SCALE GENOMIC DNA]</scope>
    <source>
        <strain evidence="4 5">NBRC 14234</strain>
    </source>
</reference>
<evidence type="ECO:0000313" key="4">
    <source>
        <dbReference type="EMBL" id="GEC13432.1"/>
    </source>
</evidence>
<dbReference type="InterPro" id="IPR026004">
    <property type="entry name" value="Septum_form"/>
</dbReference>
<evidence type="ECO:0000313" key="5">
    <source>
        <dbReference type="Proteomes" id="UP000316242"/>
    </source>
</evidence>
<accession>A0ABQ0RNP1</accession>
<keyword evidence="2" id="KW-0472">Membrane</keyword>
<dbReference type="RefSeq" id="WP_141358502.1">
    <property type="nucleotide sequence ID" value="NZ_BAAAWM010000001.1"/>
</dbReference>
<dbReference type="Pfam" id="PF13845">
    <property type="entry name" value="Septum_form"/>
    <property type="match status" value="1"/>
</dbReference>
<evidence type="ECO:0000259" key="3">
    <source>
        <dbReference type="Pfam" id="PF13845"/>
    </source>
</evidence>
<name>A0ABQ0RNP1_GLUNI</name>
<feature type="domain" description="Septum formation-related" evidence="3">
    <location>
        <begin position="84"/>
        <end position="174"/>
    </location>
</feature>
<organism evidence="4 5">
    <name type="scientific">Glutamicibacter nicotianae</name>
    <name type="common">Arthrobacter nicotianae</name>
    <dbReference type="NCBI Taxonomy" id="37929"/>
    <lineage>
        <taxon>Bacteria</taxon>
        <taxon>Bacillati</taxon>
        <taxon>Actinomycetota</taxon>
        <taxon>Actinomycetes</taxon>
        <taxon>Micrococcales</taxon>
        <taxon>Micrococcaceae</taxon>
        <taxon>Glutamicibacter</taxon>
    </lineage>
</organism>
<dbReference type="EMBL" id="BJNE01000013">
    <property type="protein sequence ID" value="GEC13432.1"/>
    <property type="molecule type" value="Genomic_DNA"/>
</dbReference>